<reference evidence="3" key="1">
    <citation type="submission" date="2023-03" db="EMBL/GenBank/DDBJ databases">
        <title>Massive genome expansion in bonnet fungi (Mycena s.s.) driven by repeated elements and novel gene families across ecological guilds.</title>
        <authorList>
            <consortium name="Lawrence Berkeley National Laboratory"/>
            <person name="Harder C.B."/>
            <person name="Miyauchi S."/>
            <person name="Viragh M."/>
            <person name="Kuo A."/>
            <person name="Thoen E."/>
            <person name="Andreopoulos B."/>
            <person name="Lu D."/>
            <person name="Skrede I."/>
            <person name="Drula E."/>
            <person name="Henrissat B."/>
            <person name="Morin E."/>
            <person name="Kohler A."/>
            <person name="Barry K."/>
            <person name="LaButti K."/>
            <person name="Morin E."/>
            <person name="Salamov A."/>
            <person name="Lipzen A."/>
            <person name="Mereny Z."/>
            <person name="Hegedus B."/>
            <person name="Baldrian P."/>
            <person name="Stursova M."/>
            <person name="Weitz H."/>
            <person name="Taylor A."/>
            <person name="Grigoriev I.V."/>
            <person name="Nagy L.G."/>
            <person name="Martin F."/>
            <person name="Kauserud H."/>
        </authorList>
    </citation>
    <scope>NUCLEOTIDE SEQUENCE</scope>
    <source>
        <strain evidence="3">CBHHK173m</strain>
    </source>
</reference>
<evidence type="ECO:0000256" key="1">
    <source>
        <dbReference type="ARBA" id="ARBA00022679"/>
    </source>
</evidence>
<keyword evidence="4" id="KW-1185">Reference proteome</keyword>
<evidence type="ECO:0000256" key="2">
    <source>
        <dbReference type="ARBA" id="ARBA00022691"/>
    </source>
</evidence>
<protein>
    <submittedName>
        <fullName evidence="3">Uncharacterized protein</fullName>
    </submittedName>
</protein>
<dbReference type="PANTHER" id="PTHR35897">
    <property type="entry name" value="METHYLTRANSFERASE AUSD"/>
    <property type="match status" value="1"/>
</dbReference>
<accession>A0AAD6TW74</accession>
<organism evidence="3 4">
    <name type="scientific">Mycena belliarum</name>
    <dbReference type="NCBI Taxonomy" id="1033014"/>
    <lineage>
        <taxon>Eukaryota</taxon>
        <taxon>Fungi</taxon>
        <taxon>Dikarya</taxon>
        <taxon>Basidiomycota</taxon>
        <taxon>Agaricomycotina</taxon>
        <taxon>Agaricomycetes</taxon>
        <taxon>Agaricomycetidae</taxon>
        <taxon>Agaricales</taxon>
        <taxon>Marasmiineae</taxon>
        <taxon>Mycenaceae</taxon>
        <taxon>Mycena</taxon>
    </lineage>
</organism>
<keyword evidence="1" id="KW-0808">Transferase</keyword>
<gene>
    <name evidence="3" type="ORF">B0H15DRAFT_1004720</name>
</gene>
<dbReference type="AlphaFoldDB" id="A0AAD6TW74"/>
<dbReference type="InterPro" id="IPR051654">
    <property type="entry name" value="Meroterpenoid_MTases"/>
</dbReference>
<dbReference type="EMBL" id="JARJCN010000079">
    <property type="protein sequence ID" value="KAJ7076682.1"/>
    <property type="molecule type" value="Genomic_DNA"/>
</dbReference>
<dbReference type="Proteomes" id="UP001222325">
    <property type="component" value="Unassembled WGS sequence"/>
</dbReference>
<comment type="caution">
    <text evidence="3">The sequence shown here is derived from an EMBL/GenBank/DDBJ whole genome shotgun (WGS) entry which is preliminary data.</text>
</comment>
<sequence>MSQLAKDEDMLKSDQYYVLDAEELASLKTATGIQDEGVLKTHTFSVRQKACKIYPYPCIRMFWFIKLQISKNSAYGHVLELGRRDRCLVGNDIRKISSDGFPAQNIIATDLRQAPLAEMPDLHTLKSLNPLHGRLSAIHCASFFHLFREAQQLDLAKKLAGLLSPHVGSTIFGNHGAQPETKVIKPDSEAWEMFCHSPESWREMWDGPGGVFERGSVEVQTDLRNMGQLFEENVDFYMMFWSVKRLLV</sequence>
<proteinExistence type="predicted"/>
<evidence type="ECO:0000313" key="3">
    <source>
        <dbReference type="EMBL" id="KAJ7076682.1"/>
    </source>
</evidence>
<dbReference type="GO" id="GO:0016740">
    <property type="term" value="F:transferase activity"/>
    <property type="evidence" value="ECO:0007669"/>
    <property type="project" value="UniProtKB-KW"/>
</dbReference>
<name>A0AAD6TW74_9AGAR</name>
<evidence type="ECO:0000313" key="4">
    <source>
        <dbReference type="Proteomes" id="UP001222325"/>
    </source>
</evidence>
<keyword evidence="2" id="KW-0949">S-adenosyl-L-methionine</keyword>
<dbReference type="PANTHER" id="PTHR35897:SF1">
    <property type="entry name" value="METHYLTRANSFERASE AUSD"/>
    <property type="match status" value="1"/>
</dbReference>